<sequence>MSECVLVQVELVAKEREHLTRQLQEADRQRQDLVTSLQLLQGQVQSLEEEVAAATKGRAEAERKADEAWRKSLQLQERLSIHETSESVERLGRQLEETVGALTMAREEARVKTEQLRRAQMDVEQLNNALSYEKDLNISLHEQSYERITATISGGISPQKMPPIHVSKEKKWTGKLADKILKILERSKVSNVEVPLGPGSSLNPCLRPLMRGPPDRGAEEEGAAARFVPRRAWKGTRVAIRGTDAVPTRQPPLGPSQRMTSRLIQRGHTGPPVLPQPPYQRSVLPTEGNYNPPRGGLNSQIEGRAGNIRDATHGKHVGTLVKEVASNEDKVDGLRKEVRRQARDISHMEKKLSASEAQVEEMRRQVGTLEGLLQEEQREVVVLQESFTRETKLLKETRAKLDQAKKDVTQEEEKSAGLIKDLHDAQEKICRMDNRIREMEGEREAEVTLVAERLTAAHEESVRRLEESLVAYTRVYDQDHFQVEGLEESLAEVGSRLAEAEMQLKDVQQERDALGRSLRQERTGREEEAKEHQRQLFRLAEENSLLKARLDSVQEELSVWQRQCEDLEQRHASRHSSATPLTSSPSVPTHAMTLVEELREAVREAGQEKQAAEEEKSHAHEQVLSLIRECNALEEQIHRLTKDKCRLEEQVSGREADLTMAKDSTRVLKEDLAHKTEHITHLENELCMLKKSLEPGEAGDAGRHEASEVRRLLLERDTQARVTQLKLTTLQRSLQEKQSEVSVLEEYLQEARTETTKREAEVGQLRAHVAMIKAQLSHAHSPNTSSQATSDKVEALEEGLSHMRGELAAKEEHLKQAREGEKREAQRVESFQQEVARVNRGREDAVRQVMVLETTLTETRGGMEASQSMGRLWETQMANIEKEVARLVCETNQLKDCNAALHNQLSSSQSEGEALRDQIRVRDNQLEELQQARDLLASDAQVVVAAVRQWLHEQKMANTKLAGKLHQQNKHILLLNTEKQRISRGNHTVFHLEKLKDLTCAHEYAVAVSNRFDVLGALGDPVELWDTFKRETLQAAKECIGELPRSRRGFVSTETLEKIEESRCQAGWEPVPAQGSVTLD</sequence>
<protein>
    <submittedName>
        <fullName evidence="3">Uncharacterized protein</fullName>
    </submittedName>
</protein>
<feature type="coiled-coil region" evidence="2">
    <location>
        <begin position="331"/>
        <end position="428"/>
    </location>
</feature>
<evidence type="ECO:0000313" key="4">
    <source>
        <dbReference type="Proteomes" id="UP000770661"/>
    </source>
</evidence>
<evidence type="ECO:0000256" key="1">
    <source>
        <dbReference type="ARBA" id="ARBA00023054"/>
    </source>
</evidence>
<feature type="coiled-coil region" evidence="2">
    <location>
        <begin position="595"/>
        <end position="650"/>
    </location>
</feature>
<dbReference type="OrthoDB" id="6361196at2759"/>
<name>A0A8J5CJN6_CHIOP</name>
<keyword evidence="4" id="KW-1185">Reference proteome</keyword>
<organism evidence="3 4">
    <name type="scientific">Chionoecetes opilio</name>
    <name type="common">Atlantic snow crab</name>
    <name type="synonym">Cancer opilio</name>
    <dbReference type="NCBI Taxonomy" id="41210"/>
    <lineage>
        <taxon>Eukaryota</taxon>
        <taxon>Metazoa</taxon>
        <taxon>Ecdysozoa</taxon>
        <taxon>Arthropoda</taxon>
        <taxon>Crustacea</taxon>
        <taxon>Multicrustacea</taxon>
        <taxon>Malacostraca</taxon>
        <taxon>Eumalacostraca</taxon>
        <taxon>Eucarida</taxon>
        <taxon>Decapoda</taxon>
        <taxon>Pleocyemata</taxon>
        <taxon>Brachyura</taxon>
        <taxon>Eubrachyura</taxon>
        <taxon>Majoidea</taxon>
        <taxon>Majidae</taxon>
        <taxon>Chionoecetes</taxon>
    </lineage>
</organism>
<feature type="coiled-coil region" evidence="2">
    <location>
        <begin position="9"/>
        <end position="64"/>
    </location>
</feature>
<dbReference type="Proteomes" id="UP000770661">
    <property type="component" value="Unassembled WGS sequence"/>
</dbReference>
<dbReference type="PANTHER" id="PTHR14043:SF2">
    <property type="entry name" value="HOMEOBOX PROTEIN CUT"/>
    <property type="match status" value="1"/>
</dbReference>
<dbReference type="Gene3D" id="1.10.287.1490">
    <property type="match status" value="1"/>
</dbReference>
<evidence type="ECO:0000313" key="3">
    <source>
        <dbReference type="EMBL" id="KAG0712744.1"/>
    </source>
</evidence>
<keyword evidence="1 2" id="KW-0175">Coiled coil</keyword>
<dbReference type="AlphaFoldDB" id="A0A8J5CJN6"/>
<gene>
    <name evidence="3" type="ORF">GWK47_002028</name>
</gene>
<dbReference type="PANTHER" id="PTHR14043">
    <property type="entry name" value="CCAAT DISPLACEMENT PROTEIN-RELATED"/>
    <property type="match status" value="1"/>
</dbReference>
<dbReference type="EMBL" id="JACEEZ010022139">
    <property type="protein sequence ID" value="KAG0712744.1"/>
    <property type="molecule type" value="Genomic_DNA"/>
</dbReference>
<proteinExistence type="predicted"/>
<accession>A0A8J5CJN6</accession>
<feature type="coiled-coil region" evidence="2">
    <location>
        <begin position="483"/>
        <end position="570"/>
    </location>
</feature>
<reference evidence="3" key="1">
    <citation type="submission" date="2020-07" db="EMBL/GenBank/DDBJ databases">
        <title>The High-quality genome of the commercially important snow crab, Chionoecetes opilio.</title>
        <authorList>
            <person name="Jeong J.-H."/>
            <person name="Ryu S."/>
        </authorList>
    </citation>
    <scope>NUCLEOTIDE SEQUENCE</scope>
    <source>
        <strain evidence="3">MADBK_172401_WGS</strain>
        <tissue evidence="3">Digestive gland</tissue>
    </source>
</reference>
<evidence type="ECO:0000256" key="2">
    <source>
        <dbReference type="SAM" id="Coils"/>
    </source>
</evidence>
<comment type="caution">
    <text evidence="3">The sequence shown here is derived from an EMBL/GenBank/DDBJ whole genome shotgun (WGS) entry which is preliminary data.</text>
</comment>